<feature type="compositionally biased region" description="Basic residues" evidence="1">
    <location>
        <begin position="838"/>
        <end position="849"/>
    </location>
</feature>
<reference evidence="3 4" key="1">
    <citation type="submission" date="2020-06" db="EMBL/GenBank/DDBJ databases">
        <authorList>
            <person name="Li R."/>
            <person name="Bekaert M."/>
        </authorList>
    </citation>
    <scope>NUCLEOTIDE SEQUENCE [LARGE SCALE GENOMIC DNA]</scope>
    <source>
        <strain evidence="4">wild</strain>
    </source>
</reference>
<evidence type="ECO:0000256" key="2">
    <source>
        <dbReference type="SAM" id="SignalP"/>
    </source>
</evidence>
<feature type="chain" id="PRO_5026859085" evidence="2">
    <location>
        <begin position="18"/>
        <end position="849"/>
    </location>
</feature>
<keyword evidence="2" id="KW-0732">Signal</keyword>
<feature type="compositionally biased region" description="Basic residues" evidence="1">
    <location>
        <begin position="659"/>
        <end position="671"/>
    </location>
</feature>
<evidence type="ECO:0000313" key="4">
    <source>
        <dbReference type="Proteomes" id="UP000507470"/>
    </source>
</evidence>
<organism evidence="3 4">
    <name type="scientific">Mytilus coruscus</name>
    <name type="common">Sea mussel</name>
    <dbReference type="NCBI Taxonomy" id="42192"/>
    <lineage>
        <taxon>Eukaryota</taxon>
        <taxon>Metazoa</taxon>
        <taxon>Spiralia</taxon>
        <taxon>Lophotrochozoa</taxon>
        <taxon>Mollusca</taxon>
        <taxon>Bivalvia</taxon>
        <taxon>Autobranchia</taxon>
        <taxon>Pteriomorphia</taxon>
        <taxon>Mytilida</taxon>
        <taxon>Mytiloidea</taxon>
        <taxon>Mytilidae</taxon>
        <taxon>Mytilinae</taxon>
        <taxon>Mytilus</taxon>
    </lineage>
</organism>
<dbReference type="AlphaFoldDB" id="A0A6J8CZW9"/>
<accession>A0A6J8CZW9</accession>
<feature type="region of interest" description="Disordered" evidence="1">
    <location>
        <begin position="479"/>
        <end position="521"/>
    </location>
</feature>
<protein>
    <submittedName>
        <fullName evidence="3">Uncharacterized protein</fullName>
    </submittedName>
</protein>
<feature type="region of interest" description="Disordered" evidence="1">
    <location>
        <begin position="816"/>
        <end position="849"/>
    </location>
</feature>
<dbReference type="Proteomes" id="UP000507470">
    <property type="component" value="Unassembled WGS sequence"/>
</dbReference>
<sequence>MHLSLQLLLSVLGLSLADDIWNFGDWDDDYSYNGYQPTGLLRGGSQSFIRYPTYRSYNRGSRGVSSGFRGSRGGSSGFRGSLGSTGLSYNTGYSRNKGYGNSYSGSRGYGSYGNNYGSGMLTTGSLGTSIRPSGRSRYYSKSSSIIRPRGNIGNNFGIRTLNDDDDFDDINIGVLGPSVARARTGSRSVRPTIKNHQRKSAIRPIIKNVPSPINIGRSFDNDEDEINRGVLGPAVVRSGGSRASIRPIAKKTYHRKLASVRTTGSAGVAPSPVRTSFDDNGDDFDDDNGILGFSSAGRPSGIARKISPRQGSIGGSSIGIQPTFGNDGDDFDRDIQDDFDGDFQDDFNGGIRGASVNRNGGILGASVNRPGPTSTGSITGSLGPALNRGGHSSQSKSTYYHRKPHQNIHVTHVHKYRPDYDEDNFGSAPVFNSGPLYGGYAGYAKQYPQYGSYGYSSGNSYANGGGFGSGNFGGGSGFRGRFRGSGGGSGGRGGSGSGGGESDDFDFDDDESAGSSGSSGSGGGFGGGFNGLGGIGGVAGRFVGGGFGSVGGIGSIGGNKGRYYGYGVYPNSKNINHYTNYKNSYRSNVLLLYYDWRMEKLLVFTTILFIGATATNNYWMYEQNEPLINTGSLGNAGGCQCSCEPAIEPRRGSSALSTNRRRRRKNRRRQRQPVIPEVIPQTPFIERGSRGIRVTDPIPETRGLGGGIRAPVLKKQRRIGVGDAVLRGVAGFEGGAPSSGVLQPEYRFDNGHDNGFVDNGFDNGINGNAIGIDSNVIGGSTGFPTDVNGGFGTDSNVGFIGDPNVGQVTETNGGIQGTFNGDGFSNTRDIRQGSWGSKSRRRHRKKYKY</sequence>
<feature type="compositionally biased region" description="Gly residues" evidence="1">
    <location>
        <begin position="479"/>
        <end position="500"/>
    </location>
</feature>
<evidence type="ECO:0000313" key="3">
    <source>
        <dbReference type="EMBL" id="CAC5400522.1"/>
    </source>
</evidence>
<feature type="signal peptide" evidence="2">
    <location>
        <begin position="1"/>
        <end position="17"/>
    </location>
</feature>
<proteinExistence type="predicted"/>
<feature type="region of interest" description="Disordered" evidence="1">
    <location>
        <begin position="293"/>
        <end position="316"/>
    </location>
</feature>
<feature type="compositionally biased region" description="Acidic residues" evidence="1">
    <location>
        <begin position="501"/>
        <end position="512"/>
    </location>
</feature>
<gene>
    <name evidence="3" type="ORF">MCOR_34696</name>
</gene>
<evidence type="ECO:0000256" key="1">
    <source>
        <dbReference type="SAM" id="MobiDB-lite"/>
    </source>
</evidence>
<keyword evidence="4" id="KW-1185">Reference proteome</keyword>
<dbReference type="OrthoDB" id="10466681at2759"/>
<dbReference type="EMBL" id="CACVKT020006208">
    <property type="protein sequence ID" value="CAC5400522.1"/>
    <property type="molecule type" value="Genomic_DNA"/>
</dbReference>
<name>A0A6J8CZW9_MYTCO</name>
<feature type="compositionally biased region" description="Polar residues" evidence="1">
    <location>
        <begin position="816"/>
        <end position="827"/>
    </location>
</feature>
<feature type="region of interest" description="Disordered" evidence="1">
    <location>
        <begin position="650"/>
        <end position="673"/>
    </location>
</feature>